<feature type="compositionally biased region" description="Low complexity" evidence="7">
    <location>
        <begin position="278"/>
        <end position="287"/>
    </location>
</feature>
<feature type="region of interest" description="Disordered" evidence="7">
    <location>
        <begin position="93"/>
        <end position="197"/>
    </location>
</feature>
<dbReference type="Pfam" id="PF00172">
    <property type="entry name" value="Zn_clus"/>
    <property type="match status" value="1"/>
</dbReference>
<evidence type="ECO:0000256" key="6">
    <source>
        <dbReference type="ARBA" id="ARBA00023242"/>
    </source>
</evidence>
<feature type="compositionally biased region" description="Polar residues" evidence="7">
    <location>
        <begin position="102"/>
        <end position="118"/>
    </location>
</feature>
<dbReference type="InterPro" id="IPR052478">
    <property type="entry name" value="Metabolite_Synth_Reg"/>
</dbReference>
<keyword evidence="6" id="KW-0539">Nucleus</keyword>
<feature type="region of interest" description="Disordered" evidence="7">
    <location>
        <begin position="1"/>
        <end position="26"/>
    </location>
</feature>
<dbReference type="GO" id="GO:0008270">
    <property type="term" value="F:zinc ion binding"/>
    <property type="evidence" value="ECO:0007669"/>
    <property type="project" value="InterPro"/>
</dbReference>
<name>A0A0N7LB43_9BASI</name>
<evidence type="ECO:0000256" key="5">
    <source>
        <dbReference type="ARBA" id="ARBA00023163"/>
    </source>
</evidence>
<protein>
    <recommendedName>
        <fullName evidence="8">Zn(2)-C6 fungal-type domain-containing protein</fullName>
    </recommendedName>
</protein>
<dbReference type="STRING" id="401625.A0A0N7LB43"/>
<reference evidence="9 10" key="1">
    <citation type="submission" date="2014-09" db="EMBL/GenBank/DDBJ databases">
        <authorList>
            <person name="Magalhaes I.L.F."/>
            <person name="Oliveira U."/>
            <person name="Santos F.R."/>
            <person name="Vidigal T.H.D.A."/>
            <person name="Brescovit A.D."/>
            <person name="Santos A.J."/>
        </authorList>
    </citation>
    <scope>NUCLEOTIDE SEQUENCE [LARGE SCALE GENOMIC DNA]</scope>
</reference>
<feature type="region of interest" description="Disordered" evidence="7">
    <location>
        <begin position="550"/>
        <end position="574"/>
    </location>
</feature>
<dbReference type="CDD" id="cd00067">
    <property type="entry name" value="GAL4"/>
    <property type="match status" value="1"/>
</dbReference>
<dbReference type="PROSITE" id="PS50048">
    <property type="entry name" value="ZN2_CY6_FUNGAL_2"/>
    <property type="match status" value="1"/>
</dbReference>
<feature type="compositionally biased region" description="Polar residues" evidence="7">
    <location>
        <begin position="158"/>
        <end position="177"/>
    </location>
</feature>
<dbReference type="PANTHER" id="PTHR31779:SF3">
    <property type="entry name" value="PROTEIN RDR1"/>
    <property type="match status" value="1"/>
</dbReference>
<dbReference type="InterPro" id="IPR036864">
    <property type="entry name" value="Zn2-C6_fun-type_DNA-bd_sf"/>
</dbReference>
<dbReference type="InterPro" id="IPR001138">
    <property type="entry name" value="Zn2Cys6_DnaBD"/>
</dbReference>
<proteinExistence type="predicted"/>
<dbReference type="GO" id="GO:0000981">
    <property type="term" value="F:DNA-binding transcription factor activity, RNA polymerase II-specific"/>
    <property type="evidence" value="ECO:0007669"/>
    <property type="project" value="InterPro"/>
</dbReference>
<evidence type="ECO:0000256" key="1">
    <source>
        <dbReference type="ARBA" id="ARBA00022723"/>
    </source>
</evidence>
<keyword evidence="10" id="KW-1185">Reference proteome</keyword>
<evidence type="ECO:0000256" key="7">
    <source>
        <dbReference type="SAM" id="MobiDB-lite"/>
    </source>
</evidence>
<feature type="compositionally biased region" description="Low complexity" evidence="7">
    <location>
        <begin position="181"/>
        <end position="197"/>
    </location>
</feature>
<evidence type="ECO:0000313" key="10">
    <source>
        <dbReference type="Proteomes" id="UP000054845"/>
    </source>
</evidence>
<feature type="domain" description="Zn(2)-C6 fungal-type" evidence="8">
    <location>
        <begin position="34"/>
        <end position="54"/>
    </location>
</feature>
<dbReference type="GO" id="GO:0003677">
    <property type="term" value="F:DNA binding"/>
    <property type="evidence" value="ECO:0007669"/>
    <property type="project" value="UniProtKB-KW"/>
</dbReference>
<sequence>MHPIAGPSSLAMQPGGDPTAAEEQGPKRRRIWAACELCRTRKARCNGEHPCSACINKARSAMPRTPGRAAHSAAIEAHALNLCIFDWDRAPRGPKAKPQAATGANSSTSGVPASNAAQTKAKKAPLPARGAPRSDRSAGSAYMAARATGSGARRDSNSADGSSPSTVLGPSPSSSANGHFAAVPSAASSPGGTTSSAAFFHQNRSSAAFAAMHLGPGAHEPPQFPLQAPRANMAPYPYWQDQPNPNPNDIINRAAGTSHELVYSHHGPISVDLTHAPSTSSAQSGSSRLKSPISPLQTSAGLWAASSPYTQLYAPPPSTDPTSPPPSSWSGVDPASARSAGATSPQLNAQQPQPPPSTLDRRRSFISSLLNQLQQYYSRDDRLYIALAVAQFADLDASTKLFPARILWGVDPMTGEQPPPIPNHLQIALLSLLAHRALLLPGERSERDLEAVEAGVRDELLRCKLTNEQLREGLLGFARRSWNIAHDLLLQLIAEGAVDPLLLLTGYALDMSASEDGISSHSMLEMKAWLFYVLRAWRLDVLDLPAHISPEEDSTSLSEEQSEKELAQFTEGTPRPRKCDARFYVQYPPDRDALRRVTLIICSSYVWTRTSDDFEATPFSLSSLKISLVGSDNLIHRGAAWTPTRRDGAMTDTSVFAVQHVAFLLFGRIIRMLNTPLEVLLAENGPEPDLQKAVDEIEETLQWAKACLPMPKLDGSEMPLAVSGFLHLRVIDLLAYRLFAAIVLFQNFVADEPEVATSSLRLQVIMEPTPDLSSQYETLRTGHLKNNYSLEQAMDAPLSASARPERPPPRAMLHISKDPSAAAMAPLFEVDKVVSKTLTMLENQAEPVAEEVGTAAGVTLVAIGRAMRWPRHLHKLCTHAFALSAEIDVSQEAWAKHFENHGPAPYWAEPVTHAKIPPKAATQEVVDALWQIGDRIIRLLHLLGKSGSMHSRTTAEKAQRYRAERIAWVHAQKAAQLHG</sequence>
<dbReference type="Proteomes" id="UP000054845">
    <property type="component" value="Unassembled WGS sequence"/>
</dbReference>
<keyword evidence="1" id="KW-0479">Metal-binding</keyword>
<keyword evidence="3" id="KW-0805">Transcription regulation</keyword>
<feature type="compositionally biased region" description="Pro residues" evidence="7">
    <location>
        <begin position="314"/>
        <end position="327"/>
    </location>
</feature>
<feature type="region of interest" description="Disordered" evidence="7">
    <location>
        <begin position="312"/>
        <end position="361"/>
    </location>
</feature>
<dbReference type="GO" id="GO:0009410">
    <property type="term" value="P:response to xenobiotic stimulus"/>
    <property type="evidence" value="ECO:0007669"/>
    <property type="project" value="TreeGrafter"/>
</dbReference>
<dbReference type="OrthoDB" id="3362851at2759"/>
<dbReference type="EMBL" id="CCYA01000270">
    <property type="protein sequence ID" value="CEH18346.1"/>
    <property type="molecule type" value="Genomic_DNA"/>
</dbReference>
<evidence type="ECO:0000256" key="2">
    <source>
        <dbReference type="ARBA" id="ARBA00022833"/>
    </source>
</evidence>
<evidence type="ECO:0000256" key="3">
    <source>
        <dbReference type="ARBA" id="ARBA00023015"/>
    </source>
</evidence>
<feature type="region of interest" description="Disordered" evidence="7">
    <location>
        <begin position="272"/>
        <end position="293"/>
    </location>
</feature>
<accession>A0A0N7LB43</accession>
<dbReference type="Gene3D" id="4.10.240.10">
    <property type="entry name" value="Zn(2)-C6 fungal-type DNA-binding domain"/>
    <property type="match status" value="1"/>
</dbReference>
<dbReference type="AlphaFoldDB" id="A0A0N7LB43"/>
<organism evidence="9 10">
    <name type="scientific">Ceraceosorus bombacis</name>
    <dbReference type="NCBI Taxonomy" id="401625"/>
    <lineage>
        <taxon>Eukaryota</taxon>
        <taxon>Fungi</taxon>
        <taxon>Dikarya</taxon>
        <taxon>Basidiomycota</taxon>
        <taxon>Ustilaginomycotina</taxon>
        <taxon>Exobasidiomycetes</taxon>
        <taxon>Ceraceosorales</taxon>
        <taxon>Ceraceosoraceae</taxon>
        <taxon>Ceraceosorus</taxon>
    </lineage>
</organism>
<evidence type="ECO:0000256" key="4">
    <source>
        <dbReference type="ARBA" id="ARBA00023125"/>
    </source>
</evidence>
<keyword evidence="2" id="KW-0862">Zinc</keyword>
<keyword evidence="4" id="KW-0238">DNA-binding</keyword>
<dbReference type="SUPFAM" id="SSF57701">
    <property type="entry name" value="Zn2/Cys6 DNA-binding domain"/>
    <property type="match status" value="1"/>
</dbReference>
<keyword evidence="5" id="KW-0804">Transcription</keyword>
<evidence type="ECO:0000313" key="9">
    <source>
        <dbReference type="EMBL" id="CEH18346.1"/>
    </source>
</evidence>
<evidence type="ECO:0000259" key="8">
    <source>
        <dbReference type="PROSITE" id="PS50048"/>
    </source>
</evidence>
<dbReference type="PANTHER" id="PTHR31779">
    <property type="entry name" value="2-NITROPROPANE DIOXYGENASE FAMILY, PUTATIVE (AFU_ORTHOLOGUE AFUA_2G17430)-RELATED"/>
    <property type="match status" value="1"/>
</dbReference>